<gene>
    <name evidence="4" type="ordered locus">Rcas_3956</name>
</gene>
<dbReference type="GO" id="GO:0016757">
    <property type="term" value="F:glycosyltransferase activity"/>
    <property type="evidence" value="ECO:0007669"/>
    <property type="project" value="UniProtKB-KW"/>
</dbReference>
<proteinExistence type="predicted"/>
<dbReference type="InterPro" id="IPR012338">
    <property type="entry name" value="Beta-lactam/transpept-like"/>
</dbReference>
<dbReference type="GO" id="GO:0071972">
    <property type="term" value="F:peptidoglycan L,D-transpeptidase activity"/>
    <property type="evidence" value="ECO:0007669"/>
    <property type="project" value="TreeGrafter"/>
</dbReference>
<dbReference type="Pfam" id="PF00905">
    <property type="entry name" value="Transpeptidase"/>
    <property type="match status" value="1"/>
</dbReference>
<evidence type="ECO:0000259" key="2">
    <source>
        <dbReference type="Pfam" id="PF00905"/>
    </source>
</evidence>
<evidence type="ECO:0000313" key="5">
    <source>
        <dbReference type="Proteomes" id="UP000000263"/>
    </source>
</evidence>
<keyword evidence="4" id="KW-0808">Transferase</keyword>
<dbReference type="Gene3D" id="3.40.710.10">
    <property type="entry name" value="DD-peptidase/beta-lactamase superfamily"/>
    <property type="match status" value="1"/>
</dbReference>
<dbReference type="PANTHER" id="PTHR30627:SF24">
    <property type="entry name" value="PENICILLIN-BINDING PROTEIN 4B"/>
    <property type="match status" value="1"/>
</dbReference>
<dbReference type="Pfam" id="PF21922">
    <property type="entry name" value="PBP_dimer_2"/>
    <property type="match status" value="1"/>
</dbReference>
<protein>
    <submittedName>
        <fullName evidence="4">Peptidoglycan glycosyltransferase</fullName>
        <ecNumber evidence="4">2.4.1.129</ecNumber>
    </submittedName>
</protein>
<dbReference type="KEGG" id="rca:Rcas_3956"/>
<dbReference type="InterPro" id="IPR050515">
    <property type="entry name" value="Beta-lactam/transpept"/>
</dbReference>
<dbReference type="Proteomes" id="UP000000263">
    <property type="component" value="Chromosome"/>
</dbReference>
<sequence>MLLIYGVLQPIDQDSRWMAALWIALPLLYVAARLSLPSASTGIARHVQHLALAMAIGFVALSLQLLRQQFVYADAIAGAVFVDQQTGQTTSNVRKVVAALKVQRGPVLDRNGTVIVATEVVEGGYAVRRYPLAAMYDPTAFGNVVGFFSSRFGQSGIEATYNDYLSGERDSWRRLQDTLLDRPRVGDTVRLTIDARLQAAAHAALGERIGSIVVLDPRTGAVLAMVSRPGFDPRGLAFNPAAPDRQAENRRIDEYWRAINAEGAGQPLLNRSTQGRYAPGSTFKTVTAVAVLLHPEQGRPDAIDCPDERPTEPGAPPVVNAVRTGLEGIIRSTPFPAEPNLERVYAFSCNTAFAEYAMRLGPDLLAETARRFDIDRPQEASNVYNGFTDLPTLPSLLYVNPGFLNSRAALADTGFGQGELQVTPLQMAMVAATIANDGMMMRPFLVAEIIRPDGTTVVRNGPRPIRRVMPVDVAARMRSNMRAAVAYGFGKAADAVPGVEVGGKSGTAEYPCPTSADPERLCAHAWFIAIAPVDQPRFAVVVMIENGGEGSRLGAEVAGQVLRSAFDVVR</sequence>
<feature type="transmembrane region" description="Helical" evidence="1">
    <location>
        <begin position="17"/>
        <end position="36"/>
    </location>
</feature>
<dbReference type="GO" id="GO:0008658">
    <property type="term" value="F:penicillin binding"/>
    <property type="evidence" value="ECO:0007669"/>
    <property type="project" value="InterPro"/>
</dbReference>
<dbReference type="InterPro" id="IPR001460">
    <property type="entry name" value="PCN-bd_Tpept"/>
</dbReference>
<evidence type="ECO:0000256" key="1">
    <source>
        <dbReference type="SAM" id="Phobius"/>
    </source>
</evidence>
<name>A7NQZ3_ROSCS</name>
<feature type="transmembrane region" description="Helical" evidence="1">
    <location>
        <begin position="48"/>
        <end position="66"/>
    </location>
</feature>
<dbReference type="SUPFAM" id="SSF56601">
    <property type="entry name" value="beta-lactamase/transpeptidase-like"/>
    <property type="match status" value="1"/>
</dbReference>
<dbReference type="HOGENOM" id="CLU_009289_1_0_0"/>
<feature type="domain" description="Penicillin-binding protein transpeptidase" evidence="2">
    <location>
        <begin position="210"/>
        <end position="562"/>
    </location>
</feature>
<dbReference type="EC" id="2.4.1.129" evidence="4"/>
<dbReference type="GO" id="GO:0005886">
    <property type="term" value="C:plasma membrane"/>
    <property type="evidence" value="ECO:0007669"/>
    <property type="project" value="TreeGrafter"/>
</dbReference>
<dbReference type="STRING" id="383372.Rcas_3956"/>
<dbReference type="InterPro" id="IPR054120">
    <property type="entry name" value="PBPA_dimer"/>
</dbReference>
<keyword evidence="5" id="KW-1185">Reference proteome</keyword>
<accession>A7NQZ3</accession>
<dbReference type="AlphaFoldDB" id="A7NQZ3"/>
<keyword evidence="4" id="KW-0328">Glycosyltransferase</keyword>
<keyword evidence="1" id="KW-0812">Transmembrane</keyword>
<dbReference type="Gene3D" id="3.90.1310.10">
    <property type="entry name" value="Penicillin-binding protein 2a (Domain 2)"/>
    <property type="match status" value="1"/>
</dbReference>
<reference evidence="4 5" key="1">
    <citation type="submission" date="2007-08" db="EMBL/GenBank/DDBJ databases">
        <title>Complete sequence of Roseiflexus castenholzii DSM 13941.</title>
        <authorList>
            <consortium name="US DOE Joint Genome Institute"/>
            <person name="Copeland A."/>
            <person name="Lucas S."/>
            <person name="Lapidus A."/>
            <person name="Barry K."/>
            <person name="Glavina del Rio T."/>
            <person name="Dalin E."/>
            <person name="Tice H."/>
            <person name="Pitluck S."/>
            <person name="Thompson L.S."/>
            <person name="Brettin T."/>
            <person name="Bruce D."/>
            <person name="Detter J.C."/>
            <person name="Han C."/>
            <person name="Tapia R."/>
            <person name="Schmutz J."/>
            <person name="Larimer F."/>
            <person name="Land M."/>
            <person name="Hauser L."/>
            <person name="Kyrpides N."/>
            <person name="Mikhailova N."/>
            <person name="Bryant D.A."/>
            <person name="Hanada S."/>
            <person name="Tsukatani Y."/>
            <person name="Richardson P."/>
        </authorList>
    </citation>
    <scope>NUCLEOTIDE SEQUENCE [LARGE SCALE GENOMIC DNA]</scope>
    <source>
        <strain evidence="5">DSM 13941 / HLO8</strain>
    </source>
</reference>
<dbReference type="EMBL" id="CP000804">
    <property type="protein sequence ID" value="ABU59989.1"/>
    <property type="molecule type" value="Genomic_DNA"/>
</dbReference>
<keyword evidence="1" id="KW-1133">Transmembrane helix</keyword>
<dbReference type="PANTHER" id="PTHR30627">
    <property type="entry name" value="PEPTIDOGLYCAN D,D-TRANSPEPTIDASE"/>
    <property type="match status" value="1"/>
</dbReference>
<dbReference type="eggNOG" id="COG0768">
    <property type="taxonomic scope" value="Bacteria"/>
</dbReference>
<organism evidence="4 5">
    <name type="scientific">Roseiflexus castenholzii (strain DSM 13941 / HLO8)</name>
    <dbReference type="NCBI Taxonomy" id="383372"/>
    <lineage>
        <taxon>Bacteria</taxon>
        <taxon>Bacillati</taxon>
        <taxon>Chloroflexota</taxon>
        <taxon>Chloroflexia</taxon>
        <taxon>Chloroflexales</taxon>
        <taxon>Roseiflexineae</taxon>
        <taxon>Roseiflexaceae</taxon>
        <taxon>Roseiflexus</taxon>
    </lineage>
</organism>
<evidence type="ECO:0000313" key="4">
    <source>
        <dbReference type="EMBL" id="ABU59989.1"/>
    </source>
</evidence>
<evidence type="ECO:0000259" key="3">
    <source>
        <dbReference type="Pfam" id="PF21922"/>
    </source>
</evidence>
<feature type="domain" description="Penicillin binding protein A dimerisation" evidence="3">
    <location>
        <begin position="104"/>
        <end position="189"/>
    </location>
</feature>
<keyword evidence="1" id="KW-0472">Membrane</keyword>
<dbReference type="GO" id="GO:0071555">
    <property type="term" value="P:cell wall organization"/>
    <property type="evidence" value="ECO:0007669"/>
    <property type="project" value="TreeGrafter"/>
</dbReference>